<evidence type="ECO:0000313" key="1">
    <source>
        <dbReference type="EMBL" id="MEE3716589.1"/>
    </source>
</evidence>
<dbReference type="NCBIfam" id="TIGR03492">
    <property type="entry name" value="lipid-A-disaccharide synthase-related protein"/>
    <property type="match status" value="1"/>
</dbReference>
<dbReference type="PANTHER" id="PTHR39517">
    <property type="entry name" value="SLL0192 PROTEIN"/>
    <property type="match status" value="1"/>
</dbReference>
<accession>A0AAW9PQE2</accession>
<dbReference type="SUPFAM" id="SSF53756">
    <property type="entry name" value="UDP-Glycosyltransferase/glycogen phosphorylase"/>
    <property type="match status" value="1"/>
</dbReference>
<dbReference type="InterPro" id="IPR019994">
    <property type="entry name" value="Lipid-A-disac_synthase-rel_put"/>
</dbReference>
<comment type="caution">
    <text evidence="1">The sequence shown here is derived from an EMBL/GenBank/DDBJ whole genome shotgun (WGS) entry which is preliminary data.</text>
</comment>
<dbReference type="RefSeq" id="WP_330483018.1">
    <property type="nucleotide sequence ID" value="NZ_JAZBJZ010000022.1"/>
</dbReference>
<evidence type="ECO:0000313" key="2">
    <source>
        <dbReference type="Proteomes" id="UP001333818"/>
    </source>
</evidence>
<keyword evidence="2" id="KW-1185">Reference proteome</keyword>
<organism evidence="1 2">
    <name type="scientific">Tumidithrix elongata BACA0141</name>
    <dbReference type="NCBI Taxonomy" id="2716417"/>
    <lineage>
        <taxon>Bacteria</taxon>
        <taxon>Bacillati</taxon>
        <taxon>Cyanobacteriota</taxon>
        <taxon>Cyanophyceae</taxon>
        <taxon>Pseudanabaenales</taxon>
        <taxon>Pseudanabaenaceae</taxon>
        <taxon>Tumidithrix</taxon>
        <taxon>Tumidithrix elongata</taxon>
    </lineage>
</organism>
<protein>
    <submittedName>
        <fullName evidence="1">Lipid-A-disaccharide synthase-related protein</fullName>
    </submittedName>
</protein>
<proteinExistence type="predicted"/>
<dbReference type="AlphaFoldDB" id="A0AAW9PQE2"/>
<dbReference type="Proteomes" id="UP001333818">
    <property type="component" value="Unassembled WGS sequence"/>
</dbReference>
<gene>
    <name evidence="1" type="ORF">V2H45_07520</name>
</gene>
<name>A0AAW9PQE2_9CYAN</name>
<reference evidence="1" key="1">
    <citation type="submission" date="2024-01" db="EMBL/GenBank/DDBJ databases">
        <title>Bank of Algae and Cyanobacteria of the Azores (BACA) strain genomes.</title>
        <authorList>
            <person name="Luz R."/>
            <person name="Cordeiro R."/>
            <person name="Fonseca A."/>
            <person name="Goncalves V."/>
        </authorList>
    </citation>
    <scope>NUCLEOTIDE SEQUENCE</scope>
    <source>
        <strain evidence="1">BACA0141</strain>
    </source>
</reference>
<dbReference type="PANTHER" id="PTHR39517:SF1">
    <property type="entry name" value="LIPID-A-DISACCHARIDE SYNTHASE"/>
    <property type="match status" value="1"/>
</dbReference>
<dbReference type="EMBL" id="JAZBJZ010000022">
    <property type="protein sequence ID" value="MEE3716589.1"/>
    <property type="molecule type" value="Genomic_DNA"/>
</dbReference>
<sequence>MTKRVLFLSNGHGEDLNASLVLKAFQQKYPEVEVAALPIVGEGNAYRRLDAPIIAPTRSLPSGGFVYMDNRKLLSDLRSGLLGLTWQQIQAARAYGRTCDLIFAAGDIVPLAIARLTGCPYAAFIVSSSSYYENRVSLPFLTMQLLRSRQCQVIFTRDAFSAQQLNQRGISKALFAGYPIMDVLEPTGKNLGLVPQLPTIALLPGSRLPESARNLGLLLDLAIEIFREFAPHPVQFQAALTPNMMLPQLGGESNRVEACTPLQTVALQKGWQYQENGRLYHAQQDAIVNCHCDAFATILQKSDLVIGMAGTAVEQAVGLGKPVIQIIGEGPQFTYRFAEAQMRLLGRSVQTIGKTPATFQDLIETAIQVKRTLGNAEYLQQCIQNGLERVGDPGGSAQIADRFARQLGIA</sequence>